<evidence type="ECO:0000256" key="1">
    <source>
        <dbReference type="SAM" id="MobiDB-lite"/>
    </source>
</evidence>
<accession>A0A6A3VIK1</accession>
<feature type="domain" description="Pre-PUA" evidence="4">
    <location>
        <begin position="144"/>
        <end position="201"/>
    </location>
</feature>
<sequence>MSFFALFCIYQGMCCYKSCACVLRALRLVLLHRDPERVGLIYRHRAAARLFAASSVAMFKRFSVDEHVGDFYRKMLDAAARERLTSNLARSLVNAPKPMQTRAIANFTKCDPHYGRRVQEKVAALTQQKKRTASPAKLNPPRKSFVAAPPSKAKTSQQRSVCSKVLEQYPDLEPYAEMLMPKKAPMVGPKCHNRIVGNNVEISTFVYGAMRSTDKISSHVAIVFIQITRQTLQDLSEQSASTSVVLRNCKGDK</sequence>
<dbReference type="AlphaFoldDB" id="A0A6A3VIK1"/>
<feature type="region of interest" description="Disordered" evidence="1">
    <location>
        <begin position="125"/>
        <end position="153"/>
    </location>
</feature>
<keyword evidence="6" id="KW-1185">Reference proteome</keyword>
<evidence type="ECO:0000259" key="3">
    <source>
        <dbReference type="Pfam" id="PF06628"/>
    </source>
</evidence>
<dbReference type="Pfam" id="PF17832">
    <property type="entry name" value="Pre-PUA"/>
    <property type="match status" value="1"/>
</dbReference>
<organism evidence="5 6">
    <name type="scientific">Phytophthora fragariae</name>
    <dbReference type="NCBI Taxonomy" id="53985"/>
    <lineage>
        <taxon>Eukaryota</taxon>
        <taxon>Sar</taxon>
        <taxon>Stramenopiles</taxon>
        <taxon>Oomycota</taxon>
        <taxon>Peronosporomycetes</taxon>
        <taxon>Peronosporales</taxon>
        <taxon>Peronosporaceae</taxon>
        <taxon>Phytophthora</taxon>
    </lineage>
</organism>
<evidence type="ECO:0000313" key="6">
    <source>
        <dbReference type="Proteomes" id="UP000433483"/>
    </source>
</evidence>
<dbReference type="Gene3D" id="1.20.1370.60">
    <property type="match status" value="1"/>
</dbReference>
<feature type="signal peptide" evidence="2">
    <location>
        <begin position="1"/>
        <end position="20"/>
    </location>
</feature>
<dbReference type="InterPro" id="IPR010582">
    <property type="entry name" value="Catalase_immune_responsive"/>
</dbReference>
<gene>
    <name evidence="5" type="ORF">PF005_g29205</name>
</gene>
<dbReference type="SUPFAM" id="SSF56634">
    <property type="entry name" value="Heme-dependent catalase-like"/>
    <property type="match status" value="1"/>
</dbReference>
<protein>
    <submittedName>
        <fullName evidence="5">Uncharacterized protein</fullName>
    </submittedName>
</protein>
<reference evidence="5 6" key="1">
    <citation type="submission" date="2018-08" db="EMBL/GenBank/DDBJ databases">
        <title>Genomic investigation of the strawberry pathogen Phytophthora fragariae indicates pathogenicity is determined by transcriptional variation in three key races.</title>
        <authorList>
            <person name="Adams T.M."/>
            <person name="Armitage A.D."/>
            <person name="Sobczyk M.K."/>
            <person name="Bates H.J."/>
            <person name="Dunwell J.M."/>
            <person name="Nellist C.F."/>
            <person name="Harrison R.J."/>
        </authorList>
    </citation>
    <scope>NUCLEOTIDE SEQUENCE [LARGE SCALE GENOMIC DNA]</scope>
    <source>
        <strain evidence="5 6">NOV-27</strain>
    </source>
</reference>
<comment type="caution">
    <text evidence="5">The sequence shown here is derived from an EMBL/GenBank/DDBJ whole genome shotgun (WGS) entry which is preliminary data.</text>
</comment>
<evidence type="ECO:0000259" key="4">
    <source>
        <dbReference type="Pfam" id="PF17832"/>
    </source>
</evidence>
<feature type="domain" description="Catalase immune-responsive" evidence="3">
    <location>
        <begin position="68"/>
        <end position="122"/>
    </location>
</feature>
<evidence type="ECO:0000313" key="5">
    <source>
        <dbReference type="EMBL" id="KAE9166420.1"/>
    </source>
</evidence>
<dbReference type="Proteomes" id="UP000433483">
    <property type="component" value="Unassembled WGS sequence"/>
</dbReference>
<keyword evidence="2" id="KW-0732">Signal</keyword>
<dbReference type="Pfam" id="PF06628">
    <property type="entry name" value="Catalase-rel"/>
    <property type="match status" value="1"/>
</dbReference>
<name>A0A6A3VIK1_9STRA</name>
<dbReference type="EMBL" id="QXGB01004390">
    <property type="protein sequence ID" value="KAE9166420.1"/>
    <property type="molecule type" value="Genomic_DNA"/>
</dbReference>
<dbReference type="InterPro" id="IPR020835">
    <property type="entry name" value="Catalase_sf"/>
</dbReference>
<evidence type="ECO:0000256" key="2">
    <source>
        <dbReference type="SAM" id="SignalP"/>
    </source>
</evidence>
<feature type="chain" id="PRO_5025622079" evidence="2">
    <location>
        <begin position="21"/>
        <end position="253"/>
    </location>
</feature>
<dbReference type="GO" id="GO:0020037">
    <property type="term" value="F:heme binding"/>
    <property type="evidence" value="ECO:0007669"/>
    <property type="project" value="InterPro"/>
</dbReference>
<dbReference type="InterPro" id="IPR041366">
    <property type="entry name" value="Pre-PUA"/>
</dbReference>
<proteinExistence type="predicted"/>